<keyword evidence="1" id="KW-0472">Membrane</keyword>
<keyword evidence="1" id="KW-1133">Transmembrane helix</keyword>
<dbReference type="EMBL" id="LBWA01000010">
    <property type="protein sequence ID" value="KKQ97622.1"/>
    <property type="molecule type" value="Genomic_DNA"/>
</dbReference>
<name>A0A0G0M2X0_9BACT</name>
<sequence>MSTAEGGISRRGFGKMVLLIGGAALLGGAIPVVEEFGNLYGNAIDPSKFLVDPKQSQDLGGEMSGGDKIQAGTSGEIDPNAKLIVQQSENLSQGQAPQMIVVGEGESLNVQANGPYGQALECELNGVSGEVRVKCTDNKGNLVNPVDIFTSDGPNVLIPRQPDFAANSK</sequence>
<feature type="transmembrane region" description="Helical" evidence="1">
    <location>
        <begin position="12"/>
        <end position="33"/>
    </location>
</feature>
<gene>
    <name evidence="2" type="ORF">UT23_C0010G0018</name>
</gene>
<protein>
    <submittedName>
        <fullName evidence="2">Uncharacterized protein</fullName>
    </submittedName>
</protein>
<dbReference type="AlphaFoldDB" id="A0A0G0M2X0"/>
<proteinExistence type="predicted"/>
<dbReference type="Proteomes" id="UP000034325">
    <property type="component" value="Unassembled WGS sequence"/>
</dbReference>
<keyword evidence="1" id="KW-0812">Transmembrane</keyword>
<comment type="caution">
    <text evidence="2">The sequence shown here is derived from an EMBL/GenBank/DDBJ whole genome shotgun (WGS) entry which is preliminary data.</text>
</comment>
<organism evidence="2 3">
    <name type="scientific">Candidatus Woesebacteria bacterium GW2011_GWA1_39_12</name>
    <dbReference type="NCBI Taxonomy" id="1618549"/>
    <lineage>
        <taxon>Bacteria</taxon>
        <taxon>Candidatus Woeseibacteriota</taxon>
    </lineage>
</organism>
<accession>A0A0G0M2X0</accession>
<evidence type="ECO:0000313" key="2">
    <source>
        <dbReference type="EMBL" id="KKQ97622.1"/>
    </source>
</evidence>
<reference evidence="2 3" key="1">
    <citation type="journal article" date="2015" name="Nature">
        <title>rRNA introns, odd ribosomes, and small enigmatic genomes across a large radiation of phyla.</title>
        <authorList>
            <person name="Brown C.T."/>
            <person name="Hug L.A."/>
            <person name="Thomas B.C."/>
            <person name="Sharon I."/>
            <person name="Castelle C.J."/>
            <person name="Singh A."/>
            <person name="Wilkins M.J."/>
            <person name="Williams K.H."/>
            <person name="Banfield J.F."/>
        </authorList>
    </citation>
    <scope>NUCLEOTIDE SEQUENCE [LARGE SCALE GENOMIC DNA]</scope>
</reference>
<evidence type="ECO:0000256" key="1">
    <source>
        <dbReference type="SAM" id="Phobius"/>
    </source>
</evidence>
<evidence type="ECO:0000313" key="3">
    <source>
        <dbReference type="Proteomes" id="UP000034325"/>
    </source>
</evidence>